<evidence type="ECO:0000313" key="7">
    <source>
        <dbReference type="Proteomes" id="UP000243950"/>
    </source>
</evidence>
<dbReference type="Proteomes" id="UP000243950">
    <property type="component" value="Unassembled WGS sequence"/>
</dbReference>
<dbReference type="AlphaFoldDB" id="A0A1I1T8D4"/>
<protein>
    <submittedName>
        <fullName evidence="6">Uncharacterized conserved protein</fullName>
    </submittedName>
</protein>
<keyword evidence="2" id="KW-0479">Metal-binding</keyword>
<evidence type="ECO:0000256" key="4">
    <source>
        <dbReference type="ARBA" id="ARBA00023239"/>
    </source>
</evidence>
<dbReference type="GO" id="GO:0046872">
    <property type="term" value="F:metal ion binding"/>
    <property type="evidence" value="ECO:0007669"/>
    <property type="project" value="UniProtKB-KW"/>
</dbReference>
<dbReference type="Gene3D" id="3.90.1590.10">
    <property type="entry name" value="glutathione-dependent formaldehyde- activating enzyme (gfa)"/>
    <property type="match status" value="1"/>
</dbReference>
<dbReference type="GO" id="GO:0016846">
    <property type="term" value="F:carbon-sulfur lyase activity"/>
    <property type="evidence" value="ECO:0007669"/>
    <property type="project" value="InterPro"/>
</dbReference>
<dbReference type="PANTHER" id="PTHR33337:SF40">
    <property type="entry name" value="CENP-V_GFA DOMAIN-CONTAINING PROTEIN-RELATED"/>
    <property type="match status" value="1"/>
</dbReference>
<keyword evidence="3" id="KW-0862">Zinc</keyword>
<proteinExistence type="inferred from homology"/>
<dbReference type="Pfam" id="PF04828">
    <property type="entry name" value="GFA"/>
    <property type="match status" value="1"/>
</dbReference>
<name>A0A1I1T8D4_PSEOC</name>
<evidence type="ECO:0000259" key="5">
    <source>
        <dbReference type="PROSITE" id="PS51891"/>
    </source>
</evidence>
<keyword evidence="4" id="KW-0456">Lyase</keyword>
<dbReference type="EMBL" id="FOMO01000002">
    <property type="protein sequence ID" value="SFD54855.1"/>
    <property type="molecule type" value="Genomic_DNA"/>
</dbReference>
<evidence type="ECO:0000256" key="3">
    <source>
        <dbReference type="ARBA" id="ARBA00022833"/>
    </source>
</evidence>
<evidence type="ECO:0000256" key="2">
    <source>
        <dbReference type="ARBA" id="ARBA00022723"/>
    </source>
</evidence>
<dbReference type="PANTHER" id="PTHR33337">
    <property type="entry name" value="GFA DOMAIN-CONTAINING PROTEIN"/>
    <property type="match status" value="1"/>
</dbReference>
<dbReference type="InterPro" id="IPR006913">
    <property type="entry name" value="CENP-V/GFA"/>
</dbReference>
<evidence type="ECO:0000313" key="6">
    <source>
        <dbReference type="EMBL" id="SFD54855.1"/>
    </source>
</evidence>
<gene>
    <name evidence="6" type="ORF">SAMN05216372_102369</name>
</gene>
<comment type="similarity">
    <text evidence="1">Belongs to the Gfa family.</text>
</comment>
<dbReference type="SUPFAM" id="SSF51316">
    <property type="entry name" value="Mss4-like"/>
    <property type="match status" value="1"/>
</dbReference>
<dbReference type="InterPro" id="IPR011057">
    <property type="entry name" value="Mss4-like_sf"/>
</dbReference>
<dbReference type="PROSITE" id="PS51891">
    <property type="entry name" value="CENP_V_GFA"/>
    <property type="match status" value="1"/>
</dbReference>
<feature type="domain" description="CENP-V/GFA" evidence="5">
    <location>
        <begin position="6"/>
        <end position="117"/>
    </location>
</feature>
<reference evidence="7" key="1">
    <citation type="submission" date="2016-10" db="EMBL/GenBank/DDBJ databases">
        <authorList>
            <person name="Varghese N."/>
            <person name="Submissions S."/>
        </authorList>
    </citation>
    <scope>NUCLEOTIDE SEQUENCE [LARGE SCALE GENOMIC DNA]</scope>
    <source>
        <strain evidence="7">JCM 2783</strain>
    </source>
</reference>
<accession>A0A1I1T8D4</accession>
<sequence length="138" mass="15211">MANLDRHGSCLCGAVTLTLRIASPSVSACHCATCRKWGGGPLLVAEGELAQLSGEQQVRIHDSSEWAQRGFCGQCGTHLFYRLKSNGHHAVPVGLLDDHGDWQFDSQIFVESRPPYYCFANQTRELTGEQVFAEFNPD</sequence>
<evidence type="ECO:0000256" key="1">
    <source>
        <dbReference type="ARBA" id="ARBA00005495"/>
    </source>
</evidence>
<organism evidence="6 7">
    <name type="scientific">Pseudomonas straminea</name>
    <dbReference type="NCBI Taxonomy" id="47882"/>
    <lineage>
        <taxon>Bacteria</taxon>
        <taxon>Pseudomonadati</taxon>
        <taxon>Pseudomonadota</taxon>
        <taxon>Gammaproteobacteria</taxon>
        <taxon>Pseudomonadales</taxon>
        <taxon>Pseudomonadaceae</taxon>
        <taxon>Phytopseudomonas</taxon>
    </lineage>
</organism>
<keyword evidence="7" id="KW-1185">Reference proteome</keyword>
<dbReference type="RefSeq" id="WP_093501872.1">
    <property type="nucleotide sequence ID" value="NZ_BSSG01000002.1"/>
</dbReference>